<sequence>MADPAVLSPRTTADTARTTSNAEAERLARRGNLFSHLILFDLLREEIPASSYDGAEAIIEAFLGEVHAALSRPATACFQTAFGIETYLKTYDALASNLKVCILPVVFDMIRSAAMSIPRGPYHPSLILADDPLAQLLGRLRKFCEDAVERPRLVSNLRPPLSVKTAALSKLPGPRLERVFKAIVQDAKGDLCVFLAMVRDREIQTDGYYPTIWDPRTLSNAGWALISDATMAAREFHIRQGTVALRAFMIKRMEAESQRRAVADKFGVSDRSIVPADLEVLVDTLIGNEGILHLLHRLGAYQDVPGCPFQGMGSEIPAATFKIFLSGLFSTTPSGQKESAMNEILSKFFSPIDDILVRGYRIFQRLTPTLCIPDEAASPAKRRRVLAPVQEAAAALALTNPPQESEKKPGSAPTPPSTPPAPNNHIPSEGERHDAAELIALHSPLAVNPGQDHDPRDQVVHYSAAAAPDHGHR</sequence>
<organism evidence="2 3">
    <name type="scientific">Mycena venus</name>
    <dbReference type="NCBI Taxonomy" id="2733690"/>
    <lineage>
        <taxon>Eukaryota</taxon>
        <taxon>Fungi</taxon>
        <taxon>Dikarya</taxon>
        <taxon>Basidiomycota</taxon>
        <taxon>Agaricomycotina</taxon>
        <taxon>Agaricomycetes</taxon>
        <taxon>Agaricomycetidae</taxon>
        <taxon>Agaricales</taxon>
        <taxon>Marasmiineae</taxon>
        <taxon>Mycenaceae</taxon>
        <taxon>Mycena</taxon>
    </lineage>
</organism>
<dbReference type="Proteomes" id="UP000620124">
    <property type="component" value="Unassembled WGS sequence"/>
</dbReference>
<protein>
    <submittedName>
        <fullName evidence="2">Uncharacterized protein</fullName>
    </submittedName>
</protein>
<feature type="compositionally biased region" description="Polar residues" evidence="1">
    <location>
        <begin position="9"/>
        <end position="22"/>
    </location>
</feature>
<dbReference type="OrthoDB" id="3126456at2759"/>
<comment type="caution">
    <text evidence="2">The sequence shown here is derived from an EMBL/GenBank/DDBJ whole genome shotgun (WGS) entry which is preliminary data.</text>
</comment>
<accession>A0A8H6X6M9</accession>
<dbReference type="EMBL" id="JACAZI010000024">
    <property type="protein sequence ID" value="KAF7335523.1"/>
    <property type="molecule type" value="Genomic_DNA"/>
</dbReference>
<reference evidence="2" key="1">
    <citation type="submission" date="2020-05" db="EMBL/GenBank/DDBJ databases">
        <title>Mycena genomes resolve the evolution of fungal bioluminescence.</title>
        <authorList>
            <person name="Tsai I.J."/>
        </authorList>
    </citation>
    <scope>NUCLEOTIDE SEQUENCE</scope>
    <source>
        <strain evidence="2">CCC161011</strain>
    </source>
</reference>
<keyword evidence="3" id="KW-1185">Reference proteome</keyword>
<proteinExistence type="predicted"/>
<evidence type="ECO:0000256" key="1">
    <source>
        <dbReference type="SAM" id="MobiDB-lite"/>
    </source>
</evidence>
<feature type="region of interest" description="Disordered" evidence="1">
    <location>
        <begin position="397"/>
        <end position="473"/>
    </location>
</feature>
<feature type="compositionally biased region" description="Pro residues" evidence="1">
    <location>
        <begin position="412"/>
        <end position="422"/>
    </location>
</feature>
<evidence type="ECO:0000313" key="2">
    <source>
        <dbReference type="EMBL" id="KAF7335523.1"/>
    </source>
</evidence>
<gene>
    <name evidence="2" type="ORF">MVEN_02206100</name>
</gene>
<feature type="region of interest" description="Disordered" evidence="1">
    <location>
        <begin position="1"/>
        <end position="22"/>
    </location>
</feature>
<dbReference type="AlphaFoldDB" id="A0A8H6X6M9"/>
<name>A0A8H6X6M9_9AGAR</name>
<evidence type="ECO:0000313" key="3">
    <source>
        <dbReference type="Proteomes" id="UP000620124"/>
    </source>
</evidence>